<organism evidence="3 4">
    <name type="scientific">Mytilus galloprovincialis</name>
    <name type="common">Mediterranean mussel</name>
    <dbReference type="NCBI Taxonomy" id="29158"/>
    <lineage>
        <taxon>Eukaryota</taxon>
        <taxon>Metazoa</taxon>
        <taxon>Spiralia</taxon>
        <taxon>Lophotrochozoa</taxon>
        <taxon>Mollusca</taxon>
        <taxon>Bivalvia</taxon>
        <taxon>Autobranchia</taxon>
        <taxon>Pteriomorphia</taxon>
        <taxon>Mytilida</taxon>
        <taxon>Mytiloidea</taxon>
        <taxon>Mytilidae</taxon>
        <taxon>Mytilinae</taxon>
        <taxon>Mytilus</taxon>
    </lineage>
</organism>
<feature type="domain" description="Mitochondria-eating protein C-terminal" evidence="2">
    <location>
        <begin position="300"/>
        <end position="509"/>
    </location>
</feature>
<evidence type="ECO:0000256" key="1">
    <source>
        <dbReference type="SAM" id="Coils"/>
    </source>
</evidence>
<dbReference type="Pfam" id="PF16026">
    <property type="entry name" value="MIEAP"/>
    <property type="match status" value="1"/>
</dbReference>
<keyword evidence="1" id="KW-0175">Coiled coil</keyword>
<keyword evidence="4" id="KW-1185">Reference proteome</keyword>
<dbReference type="InterPro" id="IPR031981">
    <property type="entry name" value="MIEAP_C"/>
</dbReference>
<name>A0A8B6FGG7_MYTGA</name>
<dbReference type="Proteomes" id="UP000596742">
    <property type="component" value="Unassembled WGS sequence"/>
</dbReference>
<protein>
    <recommendedName>
        <fullName evidence="2">Mitochondria-eating protein C-terminal domain-containing protein</fullName>
    </recommendedName>
</protein>
<dbReference type="EMBL" id="UYJE01006774">
    <property type="protein sequence ID" value="VDI48809.1"/>
    <property type="molecule type" value="Genomic_DNA"/>
</dbReference>
<dbReference type="AlphaFoldDB" id="A0A8B6FGG7"/>
<feature type="coiled-coil region" evidence="1">
    <location>
        <begin position="165"/>
        <end position="213"/>
    </location>
</feature>
<evidence type="ECO:0000313" key="4">
    <source>
        <dbReference type="Proteomes" id="UP000596742"/>
    </source>
</evidence>
<comment type="caution">
    <text evidence="3">The sequence shown here is derived from an EMBL/GenBank/DDBJ whole genome shotgun (WGS) entry which is preliminary data.</text>
</comment>
<sequence>MVINKDVLEDGFVNVIYPNEDEERNKKALEEECRVLKHHVEELTEIIAVKDISLSLYKDEKEYIMSTSKRLNEVVLATMKNTISIDLIKEISFPQTGNEFKDSCAKVFDAVIKSVQQLKHDLTESKNVIEAKCKSIAIWTDQQNADANSMQKTFEKELYEKKSKLALYNDEARRNEIKIKELQSSNDDLRNQCGKLQQQAFDLQKSLERERQQPYLVQENAELKTRLKQIDKWIKQQNYNTDNYTSTIEQLHLQLSKIGKDLQSVKSEKDDLQTRLSSMAGERLTKGNPSITDLGDPNRPMKIGEKYGELYDNEWTDAMESVESIQNCFPGLKNAEQEEIVIHHMYRLLMCCFRECRNISMKQIQNIGQKVAEAMCLNIKSEDELFTLPGCKEVQIYRRQNSEGFANYLVKSQIICKDVLENWDYGHKSEIVLQELITTPFFHKCVHICWCMAIQDPLMYLAEHLPPDTKFDKNEYKEFVKSGDKVKFMVWPALYLHKDGPLLHKGVVQAYW</sequence>
<feature type="coiled-coil region" evidence="1">
    <location>
        <begin position="19"/>
        <end position="46"/>
    </location>
</feature>
<proteinExistence type="predicted"/>
<gene>
    <name evidence="3" type="ORF">MGAL_10B073164</name>
</gene>
<evidence type="ECO:0000313" key="3">
    <source>
        <dbReference type="EMBL" id="VDI48809.1"/>
    </source>
</evidence>
<evidence type="ECO:0000259" key="2">
    <source>
        <dbReference type="Pfam" id="PF16026"/>
    </source>
</evidence>
<accession>A0A8B6FGG7</accession>
<dbReference type="OrthoDB" id="6184860at2759"/>
<reference evidence="3" key="1">
    <citation type="submission" date="2018-11" db="EMBL/GenBank/DDBJ databases">
        <authorList>
            <person name="Alioto T."/>
            <person name="Alioto T."/>
        </authorList>
    </citation>
    <scope>NUCLEOTIDE SEQUENCE</scope>
</reference>